<keyword evidence="8" id="KW-0472">Membrane</keyword>
<feature type="transmembrane region" description="Helical" evidence="8">
    <location>
        <begin position="523"/>
        <end position="543"/>
    </location>
</feature>
<gene>
    <name evidence="10" type="ORF">CJ213_04495</name>
</gene>
<dbReference type="SMART" id="SM00220">
    <property type="entry name" value="S_TKc"/>
    <property type="match status" value="1"/>
</dbReference>
<dbReference type="InterPro" id="IPR008271">
    <property type="entry name" value="Ser/Thr_kinase_AS"/>
</dbReference>
<keyword evidence="8" id="KW-1133">Transmembrane helix</keyword>
<evidence type="ECO:0000259" key="9">
    <source>
        <dbReference type="PROSITE" id="PS50011"/>
    </source>
</evidence>
<dbReference type="PANTHER" id="PTHR43289">
    <property type="entry name" value="MITOGEN-ACTIVATED PROTEIN KINASE KINASE KINASE 20-RELATED"/>
    <property type="match status" value="1"/>
</dbReference>
<dbReference type="EMBL" id="PNGY01000001">
    <property type="protein sequence ID" value="PMC55351.1"/>
    <property type="molecule type" value="Genomic_DNA"/>
</dbReference>
<dbReference type="PROSITE" id="PS50011">
    <property type="entry name" value="PROTEIN_KINASE_DOM"/>
    <property type="match status" value="1"/>
</dbReference>
<dbReference type="GO" id="GO:0004674">
    <property type="term" value="F:protein serine/threonine kinase activity"/>
    <property type="evidence" value="ECO:0007669"/>
    <property type="project" value="UniProtKB-KW"/>
</dbReference>
<feature type="transmembrane region" description="Helical" evidence="8">
    <location>
        <begin position="569"/>
        <end position="591"/>
    </location>
</feature>
<evidence type="ECO:0000256" key="1">
    <source>
        <dbReference type="ARBA" id="ARBA00012513"/>
    </source>
</evidence>
<evidence type="ECO:0000313" key="11">
    <source>
        <dbReference type="Proteomes" id="UP000235293"/>
    </source>
</evidence>
<evidence type="ECO:0000256" key="2">
    <source>
        <dbReference type="ARBA" id="ARBA00022527"/>
    </source>
</evidence>
<feature type="domain" description="Protein kinase" evidence="9">
    <location>
        <begin position="18"/>
        <end position="306"/>
    </location>
</feature>
<dbReference type="Gene3D" id="1.10.510.10">
    <property type="entry name" value="Transferase(Phosphotransferase) domain 1"/>
    <property type="match status" value="1"/>
</dbReference>
<dbReference type="CDD" id="cd14014">
    <property type="entry name" value="STKc_PknB_like"/>
    <property type="match status" value="1"/>
</dbReference>
<reference evidence="10 11" key="1">
    <citation type="submission" date="2017-09" db="EMBL/GenBank/DDBJ databases">
        <title>Bacterial strain isolated from the female urinary microbiota.</title>
        <authorList>
            <person name="Thomas-White K."/>
            <person name="Kumar N."/>
            <person name="Forster S."/>
            <person name="Putonti C."/>
            <person name="Lawley T."/>
            <person name="Wolfe A.J."/>
        </authorList>
    </citation>
    <scope>NUCLEOTIDE SEQUENCE [LARGE SCALE GENOMIC DNA]</scope>
    <source>
        <strain evidence="10 11">UMB0411</strain>
    </source>
</reference>
<evidence type="ECO:0000256" key="4">
    <source>
        <dbReference type="ARBA" id="ARBA00022741"/>
    </source>
</evidence>
<dbReference type="Proteomes" id="UP000235293">
    <property type="component" value="Unassembled WGS sequence"/>
</dbReference>
<dbReference type="EC" id="2.7.11.1" evidence="1"/>
<evidence type="ECO:0000256" key="3">
    <source>
        <dbReference type="ARBA" id="ARBA00022679"/>
    </source>
</evidence>
<keyword evidence="2 10" id="KW-0723">Serine/threonine-protein kinase</keyword>
<dbReference type="PROSITE" id="PS00107">
    <property type="entry name" value="PROTEIN_KINASE_ATP"/>
    <property type="match status" value="1"/>
</dbReference>
<feature type="transmembrane region" description="Helical" evidence="8">
    <location>
        <begin position="447"/>
        <end position="478"/>
    </location>
</feature>
<dbReference type="InterPro" id="IPR017441">
    <property type="entry name" value="Protein_kinase_ATP_BS"/>
</dbReference>
<dbReference type="AlphaFoldDB" id="A0A9X7FG42"/>
<dbReference type="PANTHER" id="PTHR43289:SF6">
    <property type="entry name" value="SERINE_THREONINE-PROTEIN KINASE NEKL-3"/>
    <property type="match status" value="1"/>
</dbReference>
<keyword evidence="8" id="KW-0812">Transmembrane</keyword>
<dbReference type="PROSITE" id="PS00108">
    <property type="entry name" value="PROTEIN_KINASE_ST"/>
    <property type="match status" value="1"/>
</dbReference>
<dbReference type="GO" id="GO:0005524">
    <property type="term" value="F:ATP binding"/>
    <property type="evidence" value="ECO:0007669"/>
    <property type="project" value="UniProtKB-UniRule"/>
</dbReference>
<dbReference type="InterPro" id="IPR011009">
    <property type="entry name" value="Kinase-like_dom_sf"/>
</dbReference>
<keyword evidence="3" id="KW-0808">Transferase</keyword>
<evidence type="ECO:0000256" key="5">
    <source>
        <dbReference type="ARBA" id="ARBA00022777"/>
    </source>
</evidence>
<proteinExistence type="predicted"/>
<keyword evidence="6 7" id="KW-0067">ATP-binding</keyword>
<dbReference type="RefSeq" id="WP_012913710.1">
    <property type="nucleotide sequence ID" value="NZ_JBLLQP010000001.1"/>
</dbReference>
<dbReference type="InterPro" id="IPR000719">
    <property type="entry name" value="Prot_kinase_dom"/>
</dbReference>
<feature type="binding site" evidence="7">
    <location>
        <position position="46"/>
    </location>
    <ligand>
        <name>ATP</name>
        <dbReference type="ChEBI" id="CHEBI:30616"/>
    </ligand>
</feature>
<evidence type="ECO:0000256" key="6">
    <source>
        <dbReference type="ARBA" id="ARBA00022840"/>
    </source>
</evidence>
<evidence type="ECO:0000256" key="8">
    <source>
        <dbReference type="SAM" id="Phobius"/>
    </source>
</evidence>
<name>A0A9X7FG42_9BIFI</name>
<dbReference type="SUPFAM" id="SSF56112">
    <property type="entry name" value="Protein kinase-like (PK-like)"/>
    <property type="match status" value="1"/>
</dbReference>
<comment type="caution">
    <text evidence="10">The sequence shown here is derived from an EMBL/GenBank/DDBJ whole genome shotgun (WGS) entry which is preliminary data.</text>
</comment>
<evidence type="ECO:0000313" key="10">
    <source>
        <dbReference type="EMBL" id="PMC55351.1"/>
    </source>
</evidence>
<dbReference type="Pfam" id="PF00069">
    <property type="entry name" value="Pkinase"/>
    <property type="match status" value="1"/>
</dbReference>
<protein>
    <recommendedName>
        <fullName evidence="1">non-specific serine/threonine protein kinase</fullName>
        <ecNumber evidence="1">2.7.11.1</ecNumber>
    </recommendedName>
</protein>
<organism evidence="10 11">
    <name type="scientific">Gardnerella swidsinskii</name>
    <dbReference type="NCBI Taxonomy" id="2792979"/>
    <lineage>
        <taxon>Bacteria</taxon>
        <taxon>Bacillati</taxon>
        <taxon>Actinomycetota</taxon>
        <taxon>Actinomycetes</taxon>
        <taxon>Bifidobacteriales</taxon>
        <taxon>Bifidobacteriaceae</taxon>
        <taxon>Gardnerella</taxon>
    </lineage>
</organism>
<sequence length="613" mass="67076">MEDTSMFDLQPGTNVGGYTLISRLGGGAMGSVWRVNDDGGNQYAMKILRASVHAKQSEDEDSEQERARIRLKREALALQRIHHPGVCAIVDMELDASIAFIVTELIEGHNLREDVDENGPYIADDLERLAHKLIEAVKAVHEAGIVHRDIKPTNVMISATGPVLVDFGIAMGEGESHVTRTGLVMGTPGFIAPEIIEGGDSDELTDWWSVAAVLAFAATGKPVFGTKPMMAVLERAASGNADLTGLPPRTMAAFRKALNPIREQRCMPSDLENAISQDAMDPLAWPEVNRPFDRNATNITMRKMWCETSRETKEKTAILTNSRTCDAAGTAGITNLNSDGEMPTVTVRSTTVMPHSLDNSEDDKTFCVDEKTRINALNDVDFQNIQDDNSNNSRIAQSSKLIRSSDNTFDNGNIENEAGDSLHVKSDEVSSVDPVLNKHDYARRGTWILLICIILHLAIACLSILDSIGFAMVFMWISATSGYSISSSLRRWQLNDGIIPRHDSVVLIATLPWHIIRGFVYMLPRVIAIVVSGGIGAVIYPFFCGNNPELLSIDVGSLRILLPTYSPNIFSSTAVGYALGFIVAWVVFAAVKWTTKFRLGLGAVFYSGKSFEK</sequence>
<evidence type="ECO:0000256" key="7">
    <source>
        <dbReference type="PROSITE-ProRule" id="PRU10141"/>
    </source>
</evidence>
<accession>A0A9X7FG42</accession>
<keyword evidence="4 7" id="KW-0547">Nucleotide-binding</keyword>
<keyword evidence="5 10" id="KW-0418">Kinase</keyword>